<dbReference type="STRING" id="1391627.SAMN05216464_106220"/>
<gene>
    <name evidence="1" type="ORF">SAMN05216464_106220</name>
</gene>
<dbReference type="Proteomes" id="UP000199072">
    <property type="component" value="Unassembled WGS sequence"/>
</dbReference>
<dbReference type="OrthoDB" id="665647at2"/>
<name>A0A1G7D335_9SPHI</name>
<dbReference type="RefSeq" id="WP_091150125.1">
    <property type="nucleotide sequence ID" value="NZ_FNAI01000006.1"/>
</dbReference>
<dbReference type="Pfam" id="PF24716">
    <property type="entry name" value="WapI"/>
    <property type="match status" value="1"/>
</dbReference>
<accession>A0A1G7D335</accession>
<keyword evidence="2" id="KW-1185">Reference proteome</keyword>
<reference evidence="1 2" key="1">
    <citation type="submission" date="2016-10" db="EMBL/GenBank/DDBJ databases">
        <authorList>
            <person name="de Groot N.N."/>
        </authorList>
    </citation>
    <scope>NUCLEOTIDE SEQUENCE [LARGE SCALE GENOMIC DNA]</scope>
    <source>
        <strain evidence="1 2">47C3B</strain>
    </source>
</reference>
<evidence type="ECO:0000313" key="2">
    <source>
        <dbReference type="Proteomes" id="UP000199072"/>
    </source>
</evidence>
<organism evidence="1 2">
    <name type="scientific">Mucilaginibacter pineti</name>
    <dbReference type="NCBI Taxonomy" id="1391627"/>
    <lineage>
        <taxon>Bacteria</taxon>
        <taxon>Pseudomonadati</taxon>
        <taxon>Bacteroidota</taxon>
        <taxon>Sphingobacteriia</taxon>
        <taxon>Sphingobacteriales</taxon>
        <taxon>Sphingobacteriaceae</taxon>
        <taxon>Mucilaginibacter</taxon>
    </lineage>
</organism>
<evidence type="ECO:0000313" key="1">
    <source>
        <dbReference type="EMBL" id="SDE45978.1"/>
    </source>
</evidence>
<dbReference type="EMBL" id="FNAI01000006">
    <property type="protein sequence ID" value="SDE45978.1"/>
    <property type="molecule type" value="Genomic_DNA"/>
</dbReference>
<sequence length="149" mass="16635">MEAFFEIFESGNIIKVEALEFQTFGSGNQYDKNWIKSKITVKAGGFSGEYHADLMTVDFKQFEKQLSTLYDNLSGGAAFHDLEGYLEIRIIGDGVGHFEVNVTADDSPGANSRTLTFSMTIDQTYIKPIVNNLKKITEAFPVKGSFRIN</sequence>
<dbReference type="AlphaFoldDB" id="A0A1G7D335"/>
<protein>
    <submittedName>
        <fullName evidence="1">Uncharacterized protein</fullName>
    </submittedName>
</protein>
<dbReference type="InterPro" id="IPR056510">
    <property type="entry name" value="WapI"/>
</dbReference>
<proteinExistence type="predicted"/>